<proteinExistence type="predicted"/>
<gene>
    <name evidence="2" type="ORF">GCM10014713_57800</name>
</gene>
<comment type="caution">
    <text evidence="2">The sequence shown here is derived from an EMBL/GenBank/DDBJ whole genome shotgun (WGS) entry which is preliminary data.</text>
</comment>
<protein>
    <submittedName>
        <fullName evidence="2">Uncharacterized protein</fullName>
    </submittedName>
</protein>
<feature type="compositionally biased region" description="Basic and acidic residues" evidence="1">
    <location>
        <begin position="92"/>
        <end position="103"/>
    </location>
</feature>
<evidence type="ECO:0000313" key="2">
    <source>
        <dbReference type="EMBL" id="GGT56532.1"/>
    </source>
</evidence>
<evidence type="ECO:0000313" key="3">
    <source>
        <dbReference type="Proteomes" id="UP000619486"/>
    </source>
</evidence>
<keyword evidence="3" id="KW-1185">Reference proteome</keyword>
<organism evidence="2 3">
    <name type="scientific">Streptomyces purpureus</name>
    <dbReference type="NCBI Taxonomy" id="1951"/>
    <lineage>
        <taxon>Bacteria</taxon>
        <taxon>Bacillati</taxon>
        <taxon>Actinomycetota</taxon>
        <taxon>Actinomycetes</taxon>
        <taxon>Kitasatosporales</taxon>
        <taxon>Streptomycetaceae</taxon>
        <taxon>Streptomyces</taxon>
    </lineage>
</organism>
<reference evidence="2" key="1">
    <citation type="journal article" date="2014" name="Int. J. Syst. Evol. Microbiol.">
        <title>Complete genome sequence of Corynebacterium casei LMG S-19264T (=DSM 44701T), isolated from a smear-ripened cheese.</title>
        <authorList>
            <consortium name="US DOE Joint Genome Institute (JGI-PGF)"/>
            <person name="Walter F."/>
            <person name="Albersmeier A."/>
            <person name="Kalinowski J."/>
            <person name="Ruckert C."/>
        </authorList>
    </citation>
    <scope>NUCLEOTIDE SEQUENCE</scope>
    <source>
        <strain evidence="2">JCM 3172</strain>
    </source>
</reference>
<feature type="compositionally biased region" description="Low complexity" evidence="1">
    <location>
        <begin position="73"/>
        <end position="83"/>
    </location>
</feature>
<sequence length="121" mass="12836">MALRPGHIAGGDPAEPGPWTAPAGIRISAEDGRTVRREPSLRAAGRLPPCPRESDLGRGWPHRTAGNRPPPRRGGSLRSGRNPVPTAAGRTVRPETDPRRAPEGARPFGKIIPAPRVTVCP</sequence>
<reference evidence="2" key="2">
    <citation type="submission" date="2020-09" db="EMBL/GenBank/DDBJ databases">
        <authorList>
            <person name="Sun Q."/>
            <person name="Ohkuma M."/>
        </authorList>
    </citation>
    <scope>NUCLEOTIDE SEQUENCE</scope>
    <source>
        <strain evidence="2">JCM 3172</strain>
    </source>
</reference>
<dbReference type="Proteomes" id="UP000619486">
    <property type="component" value="Unassembled WGS sequence"/>
</dbReference>
<accession>A0A918HDK4</accession>
<feature type="region of interest" description="Disordered" evidence="1">
    <location>
        <begin position="1"/>
        <end position="121"/>
    </location>
</feature>
<dbReference type="AlphaFoldDB" id="A0A918HDK4"/>
<dbReference type="EMBL" id="BMQQ01000030">
    <property type="protein sequence ID" value="GGT56532.1"/>
    <property type="molecule type" value="Genomic_DNA"/>
</dbReference>
<evidence type="ECO:0000256" key="1">
    <source>
        <dbReference type="SAM" id="MobiDB-lite"/>
    </source>
</evidence>
<name>A0A918HDK4_9ACTN</name>
<feature type="compositionally biased region" description="Basic and acidic residues" evidence="1">
    <location>
        <begin position="28"/>
        <end position="40"/>
    </location>
</feature>